<evidence type="ECO:0000256" key="9">
    <source>
        <dbReference type="ARBA" id="ARBA00022741"/>
    </source>
</evidence>
<feature type="domain" description="Pyruvate phosphate dikinase AMP/ATP-binding" evidence="15">
    <location>
        <begin position="451"/>
        <end position="819"/>
    </location>
</feature>
<reference evidence="16 17" key="1">
    <citation type="journal article" date="2018" name="Nat. Biotechnol.">
        <title>A standardized bacterial taxonomy based on genome phylogeny substantially revises the tree of life.</title>
        <authorList>
            <person name="Parks D.H."/>
            <person name="Chuvochina M."/>
            <person name="Waite D.W."/>
            <person name="Rinke C."/>
            <person name="Skarshewski A."/>
            <person name="Chaumeil P.A."/>
            <person name="Hugenholtz P."/>
        </authorList>
    </citation>
    <scope>NUCLEOTIDE SEQUENCE [LARGE SCALE GENOMIC DNA]</scope>
    <source>
        <strain evidence="16">UBA7921</strain>
    </source>
</reference>
<comment type="cofactor">
    <cofactor evidence="1">
        <name>Mg(2+)</name>
        <dbReference type="ChEBI" id="CHEBI:18420"/>
    </cofactor>
</comment>
<dbReference type="PANTHER" id="PTHR43030:SF1">
    <property type="entry name" value="PHOSPHOENOLPYRUVATE SYNTHASE"/>
    <property type="match status" value="1"/>
</dbReference>
<evidence type="ECO:0000256" key="12">
    <source>
        <dbReference type="ARBA" id="ARBA00022842"/>
    </source>
</evidence>
<evidence type="ECO:0000256" key="5">
    <source>
        <dbReference type="ARBA" id="ARBA00011996"/>
    </source>
</evidence>
<dbReference type="AlphaFoldDB" id="A0A348MJI1"/>
<dbReference type="Gene3D" id="3.40.50.2300">
    <property type="match status" value="1"/>
</dbReference>
<comment type="similarity">
    <text evidence="4">Belongs to the PEP-utilizing enzyme family.</text>
</comment>
<evidence type="ECO:0000259" key="15">
    <source>
        <dbReference type="Pfam" id="PF01326"/>
    </source>
</evidence>
<evidence type="ECO:0000256" key="2">
    <source>
        <dbReference type="ARBA" id="ARBA00002988"/>
    </source>
</evidence>
<evidence type="ECO:0000256" key="3">
    <source>
        <dbReference type="ARBA" id="ARBA00004742"/>
    </source>
</evidence>
<keyword evidence="9" id="KW-0547">Nucleotide-binding</keyword>
<keyword evidence="7" id="KW-0808">Transferase</keyword>
<dbReference type="InterPro" id="IPR011006">
    <property type="entry name" value="CheY-like_superfamily"/>
</dbReference>
<protein>
    <recommendedName>
        <fullName evidence="6">Phosphoenolpyruvate synthase</fullName>
        <ecNumber evidence="5">2.7.9.2</ecNumber>
    </recommendedName>
    <alternativeName>
        <fullName evidence="13">Pyruvate, water dikinase</fullName>
    </alternativeName>
</protein>
<dbReference type="InterPro" id="IPR002192">
    <property type="entry name" value="PPDK_AMP/ATP-bd"/>
</dbReference>
<keyword evidence="12" id="KW-0460">Magnesium</keyword>
<dbReference type="SUPFAM" id="SSF52172">
    <property type="entry name" value="CheY-like"/>
    <property type="match status" value="1"/>
</dbReference>
<dbReference type="PANTHER" id="PTHR43030">
    <property type="entry name" value="PHOSPHOENOLPYRUVATE SYNTHASE"/>
    <property type="match status" value="1"/>
</dbReference>
<evidence type="ECO:0000256" key="4">
    <source>
        <dbReference type="ARBA" id="ARBA00007837"/>
    </source>
</evidence>
<evidence type="ECO:0000256" key="14">
    <source>
        <dbReference type="ARBA" id="ARBA00047700"/>
    </source>
</evidence>
<evidence type="ECO:0000256" key="11">
    <source>
        <dbReference type="ARBA" id="ARBA00022840"/>
    </source>
</evidence>
<comment type="caution">
    <text evidence="16">The sequence shown here is derived from an EMBL/GenBank/DDBJ whole genome shotgun (WGS) entry which is preliminary data.</text>
</comment>
<dbReference type="Proteomes" id="UP000262454">
    <property type="component" value="Unassembled WGS sequence"/>
</dbReference>
<comment type="catalytic activity">
    <reaction evidence="14">
        <text>pyruvate + ATP + H2O = phosphoenolpyruvate + AMP + phosphate + 2 H(+)</text>
        <dbReference type="Rhea" id="RHEA:11364"/>
        <dbReference type="ChEBI" id="CHEBI:15361"/>
        <dbReference type="ChEBI" id="CHEBI:15377"/>
        <dbReference type="ChEBI" id="CHEBI:15378"/>
        <dbReference type="ChEBI" id="CHEBI:30616"/>
        <dbReference type="ChEBI" id="CHEBI:43474"/>
        <dbReference type="ChEBI" id="CHEBI:58702"/>
        <dbReference type="ChEBI" id="CHEBI:456215"/>
        <dbReference type="EC" id="2.7.9.2"/>
    </reaction>
</comment>
<dbReference type="InterPro" id="IPR013815">
    <property type="entry name" value="ATP_grasp_subdomain_1"/>
</dbReference>
<evidence type="ECO:0000256" key="8">
    <source>
        <dbReference type="ARBA" id="ARBA00022723"/>
    </source>
</evidence>
<evidence type="ECO:0000313" key="17">
    <source>
        <dbReference type="Proteomes" id="UP000262454"/>
    </source>
</evidence>
<gene>
    <name evidence="16" type="ORF">DCG82_02235</name>
</gene>
<dbReference type="EC" id="2.7.9.2" evidence="5"/>
<evidence type="ECO:0000256" key="7">
    <source>
        <dbReference type="ARBA" id="ARBA00022679"/>
    </source>
</evidence>
<keyword evidence="10" id="KW-0418">Kinase</keyword>
<proteinExistence type="inferred from homology"/>
<dbReference type="GO" id="GO:0008986">
    <property type="term" value="F:pyruvate, water dikinase activity"/>
    <property type="evidence" value="ECO:0007669"/>
    <property type="project" value="UniProtKB-EC"/>
</dbReference>
<comment type="function">
    <text evidence="2">Catalyzes the phosphorylation of pyruvate to phosphoenolpyruvate.</text>
</comment>
<dbReference type="SUPFAM" id="SSF56059">
    <property type="entry name" value="Glutathione synthetase ATP-binding domain-like"/>
    <property type="match status" value="1"/>
</dbReference>
<dbReference type="Pfam" id="PF01326">
    <property type="entry name" value="PPDK_N"/>
    <property type="match status" value="1"/>
</dbReference>
<dbReference type="EMBL" id="DMCX01000013">
    <property type="protein sequence ID" value="HAF07207.1"/>
    <property type="molecule type" value="Genomic_DNA"/>
</dbReference>
<dbReference type="InterPro" id="IPR006319">
    <property type="entry name" value="PEP_synth"/>
</dbReference>
<comment type="pathway">
    <text evidence="3">Carbohydrate biosynthesis; gluconeogenesis.</text>
</comment>
<dbReference type="GO" id="GO:0046872">
    <property type="term" value="F:metal ion binding"/>
    <property type="evidence" value="ECO:0007669"/>
    <property type="project" value="UniProtKB-KW"/>
</dbReference>
<name>A0A348MJI1_UNCW3</name>
<accession>A0A348MJI1</accession>
<keyword evidence="8" id="KW-0479">Metal-binding</keyword>
<evidence type="ECO:0000256" key="10">
    <source>
        <dbReference type="ARBA" id="ARBA00022777"/>
    </source>
</evidence>
<organism evidence="16 17">
    <name type="scientific">candidate division WOR-3 bacterium</name>
    <dbReference type="NCBI Taxonomy" id="2052148"/>
    <lineage>
        <taxon>Bacteria</taxon>
        <taxon>Bacteria division WOR-3</taxon>
    </lineage>
</organism>
<evidence type="ECO:0000256" key="13">
    <source>
        <dbReference type="ARBA" id="ARBA00033470"/>
    </source>
</evidence>
<dbReference type="Gene3D" id="3.30.1490.20">
    <property type="entry name" value="ATP-grasp fold, A domain"/>
    <property type="match status" value="1"/>
</dbReference>
<evidence type="ECO:0000256" key="6">
    <source>
        <dbReference type="ARBA" id="ARBA00021623"/>
    </source>
</evidence>
<evidence type="ECO:0000313" key="16">
    <source>
        <dbReference type="EMBL" id="HAF07207.1"/>
    </source>
</evidence>
<sequence>MYNFFGGVMEREPIVEKFIQSYTSYKNNIEIFHDLSTFKVKEVLLVATFYDGFILEEEGRLAERIFGEYHKLSLPDAPRVTNAINGEEACNWLKREHFDMVILTMRIDGMSPYQLKEKIRSINKDIPIVILLNDNGDIPLIREQLKKDKDKDLVFVWNGDSKVFLAMIKYVEDKKNIERDTTIGNVRVILLVEDSIRYISRYLPILYTEILKQTQRLIIQEKLDDMKKLLRLRARPKIIIATNFEDAVFYFEKYKDNLLTVISDMKFPKNNATNYNAGYELIKFVKESMPELPCLLQSFEKENLKKAKELKVSFINKNSDKLSQELRSFIFNNLGFGSFVFKDRKGKEIVKAINIESFRKILLTIPSESLVFHANLNQFSAWLMARGEIKIAKKLQKLKISDFKSVEDLREYLIDITLDIDKESIKGKVVKYSENLKKDEEVITQIADGTLGGKGRGIAFVNNILQNTDIFETFENVKVSMPKTMLIGSEEFSNFIERNKLSQYILHEKDYTKLRKKFLKGKLSNELIYKLRKKLKSFTKPIAVRSSSLFEDSISQSFSGVFETYMLPNNDEDFEKRLKDIEDTIKLVFSSVFSPSAKAYFKAINYKIEEEKMAVIIQEVVGHTYGKYYYPSFSGVMQSDNYYPISHLKREDGICEVAVGLGKYVIDGNDSFRFCPKYPDIDININNKTQKFFYAINIEDKKKFNLLDGDGSTLESVDIDYARKNESLNYIGSVIETFSGNLTDDLKKKGPLVINFNSIIKYEYFPLSKILNNISSIIKFAIGSPCEIEFAADLNPDENGKMRFYILQIKPIIRKYSEIDVDIESIPRDRIIFFSDNAMGNGLLDNIKDIILINPEKFDRLKSIELVPKIEEINIEFGRKGKKYIIAGPGRWGTKDPFLGIPVLWSSISNVKVIVEIEMKDMLIEPSLGSHFFHNVVTMNVFYLTIFSQKKSDSFIDWDLLYKEKNIKDLGNNVLHIEFEKPLKILIDGKRGKGAIVKSD</sequence>
<evidence type="ECO:0000256" key="1">
    <source>
        <dbReference type="ARBA" id="ARBA00001946"/>
    </source>
</evidence>
<dbReference type="GO" id="GO:0005524">
    <property type="term" value="F:ATP binding"/>
    <property type="evidence" value="ECO:0007669"/>
    <property type="project" value="UniProtKB-KW"/>
</dbReference>
<keyword evidence="11" id="KW-0067">ATP-binding</keyword>